<dbReference type="OrthoDB" id="1600564at2759"/>
<evidence type="ECO:0000313" key="4">
    <source>
        <dbReference type="Proteomes" id="UP001055439"/>
    </source>
</evidence>
<keyword evidence="2" id="KW-0472">Membrane</keyword>
<evidence type="ECO:0000313" key="3">
    <source>
        <dbReference type="EMBL" id="URE04025.1"/>
    </source>
</evidence>
<feature type="transmembrane region" description="Helical" evidence="2">
    <location>
        <begin position="213"/>
        <end position="237"/>
    </location>
</feature>
<feature type="transmembrane region" description="Helical" evidence="2">
    <location>
        <begin position="464"/>
        <end position="491"/>
    </location>
</feature>
<dbReference type="EMBL" id="CP097507">
    <property type="protein sequence ID" value="URE04025.1"/>
    <property type="molecule type" value="Genomic_DNA"/>
</dbReference>
<keyword evidence="2" id="KW-0812">Transmembrane</keyword>
<dbReference type="PANTHER" id="PTHR34116:SF2">
    <property type="entry name" value="THH1_TOM1_TOM3 DOMAIN-CONTAINING PROTEIN"/>
    <property type="match status" value="1"/>
</dbReference>
<sequence>MGGNPPVDEAPTGAFTRIVKQDGRQLSYKICAATCVIRCPRRHTTRTMEGTTPRRLGVPSDQTASAAEPSDSWGQPVSNSVSPSAPSVSLPLLAGSGFVPRRALFQAPRLDILTGLCLPEPRFRVFPRSPWIARSFSDPAPGACYGLPDWTLKVVQMFKFQLLARCLLSTRPLWRCHCSSHLWARALRYRCSGRACVESVFRVMPLTRFSSDAFGVVTISLVILFHVLAIRCIYQVVYLQVRIHRRDFLQLGFFNGPWITRIFLVIVAIWWSLSEIARLSFLKGRLFSSITWQQNFCKLYILFNLGFSEPSVFLTLVFLLRASLRRRELGTLSQGWNKRTISYVFLYCIPIFVMQVFLDFAGPKFFSEAKNGGRAKKLNYFTKASVLIGDECVCTYPLFSTILLGLFHAALISYVSYIGMHVFLSVINKRLLQRLYWLVSSVIFSLPVRVLLLGFSVLPQPGNLAYELIVFLAFLVMLFCTVIGILVLVYFPAADLMALRNLEEREVEGIPYDDYFNDSASLVANQSRHDTRRSSDVSTMRGSISFRTMIRDDTPDLDISDETNLSFHGALHIGSPSVSSSTPARPMLPLREVPRY</sequence>
<feature type="transmembrane region" description="Helical" evidence="2">
    <location>
        <begin position="402"/>
        <end position="423"/>
    </location>
</feature>
<feature type="region of interest" description="Disordered" evidence="1">
    <location>
        <begin position="575"/>
        <end position="596"/>
    </location>
</feature>
<feature type="transmembrane region" description="Helical" evidence="2">
    <location>
        <begin position="299"/>
        <end position="320"/>
    </location>
</feature>
<feature type="transmembrane region" description="Helical" evidence="2">
    <location>
        <begin position="435"/>
        <end position="458"/>
    </location>
</feature>
<dbReference type="AlphaFoldDB" id="A0A9E7K5I7"/>
<evidence type="ECO:0000256" key="2">
    <source>
        <dbReference type="SAM" id="Phobius"/>
    </source>
</evidence>
<feature type="transmembrane region" description="Helical" evidence="2">
    <location>
        <begin position="341"/>
        <end position="358"/>
    </location>
</feature>
<dbReference type="PANTHER" id="PTHR34116">
    <property type="entry name" value="PLASMINOGEN ACTIVATOR INHIBITOR"/>
    <property type="match status" value="1"/>
</dbReference>
<feature type="region of interest" description="Disordered" evidence="1">
    <location>
        <begin position="46"/>
        <end position="80"/>
    </location>
</feature>
<feature type="transmembrane region" description="Helical" evidence="2">
    <location>
        <begin position="258"/>
        <end position="279"/>
    </location>
</feature>
<keyword evidence="2" id="KW-1133">Transmembrane helix</keyword>
<reference evidence="3" key="1">
    <citation type="submission" date="2022-05" db="EMBL/GenBank/DDBJ databases">
        <title>The Musa troglodytarum L. genome provides insights into the mechanism of non-climacteric behaviour and enrichment of carotenoids.</title>
        <authorList>
            <person name="Wang J."/>
        </authorList>
    </citation>
    <scope>NUCLEOTIDE SEQUENCE</scope>
    <source>
        <tissue evidence="3">Leaf</tissue>
    </source>
</reference>
<evidence type="ECO:0000256" key="1">
    <source>
        <dbReference type="SAM" id="MobiDB-lite"/>
    </source>
</evidence>
<organism evidence="3 4">
    <name type="scientific">Musa troglodytarum</name>
    <name type="common">fe'i banana</name>
    <dbReference type="NCBI Taxonomy" id="320322"/>
    <lineage>
        <taxon>Eukaryota</taxon>
        <taxon>Viridiplantae</taxon>
        <taxon>Streptophyta</taxon>
        <taxon>Embryophyta</taxon>
        <taxon>Tracheophyta</taxon>
        <taxon>Spermatophyta</taxon>
        <taxon>Magnoliopsida</taxon>
        <taxon>Liliopsida</taxon>
        <taxon>Zingiberales</taxon>
        <taxon>Musaceae</taxon>
        <taxon>Musa</taxon>
    </lineage>
</organism>
<protein>
    <submittedName>
        <fullName evidence="3">Uncharacterized protein</fullName>
    </submittedName>
</protein>
<keyword evidence="4" id="KW-1185">Reference proteome</keyword>
<accession>A0A9E7K5I7</accession>
<gene>
    <name evidence="3" type="ORF">MUK42_22708</name>
</gene>
<dbReference type="Proteomes" id="UP001055439">
    <property type="component" value="Chromosome 5"/>
</dbReference>
<name>A0A9E7K5I7_9LILI</name>
<proteinExistence type="predicted"/>